<dbReference type="EMBL" id="QGNW01000780">
    <property type="protein sequence ID" value="RVW62238.1"/>
    <property type="molecule type" value="Genomic_DNA"/>
</dbReference>
<sequence length="258" mass="29782">MPPELPKRLPPRKRKIHKIELEPGAKPPAMGPYRMAPPELEELRRQLKELLDTGFIQPSKAPYGVPVLFQKKHNGFLRMCIDYRGKVLHEARLKVDYYQVRIAEGDELKTTCVTRDGKLMMNDSKVKAIQEWDPPQGCSTTNFLKKNKAWEWDERCLDFAIGGVLMQEGTITFESRKLKTRRGVTRAGKGDDCHRPLLRLGAYLLGSHFIVKTDMLPLATSNTEEVVLNSRWLDSCQFDYTWSITDLIMWRRPKPQAD</sequence>
<accession>A0A438FQL0</accession>
<gene>
    <name evidence="2" type="primary">TY3B-G_37</name>
    <name evidence="2" type="ORF">CK203_064476</name>
</gene>
<name>A0A438FQL0_VITVI</name>
<feature type="region of interest" description="Disordered" evidence="1">
    <location>
        <begin position="1"/>
        <end position="33"/>
    </location>
</feature>
<reference evidence="2 3" key="1">
    <citation type="journal article" date="2018" name="PLoS Genet.">
        <title>Population sequencing reveals clonal diversity and ancestral inbreeding in the grapevine cultivar Chardonnay.</title>
        <authorList>
            <person name="Roach M.J."/>
            <person name="Johnson D.L."/>
            <person name="Bohlmann J."/>
            <person name="van Vuuren H.J."/>
            <person name="Jones S.J."/>
            <person name="Pretorius I.S."/>
            <person name="Schmidt S.A."/>
            <person name="Borneman A.R."/>
        </authorList>
    </citation>
    <scope>NUCLEOTIDE SEQUENCE [LARGE SCALE GENOMIC DNA]</scope>
    <source>
        <strain evidence="3">cv. Chardonnay</strain>
        <tissue evidence="2">Leaf</tissue>
    </source>
</reference>
<dbReference type="InterPro" id="IPR053134">
    <property type="entry name" value="RNA-dir_DNA_polymerase"/>
</dbReference>
<dbReference type="AlphaFoldDB" id="A0A438FQL0"/>
<dbReference type="SUPFAM" id="SSF56672">
    <property type="entry name" value="DNA/RNA polymerases"/>
    <property type="match status" value="1"/>
</dbReference>
<evidence type="ECO:0000313" key="2">
    <source>
        <dbReference type="EMBL" id="RVW62238.1"/>
    </source>
</evidence>
<protein>
    <submittedName>
        <fullName evidence="2">Transposon Ty3-G Gag-Pol polyprotein</fullName>
    </submittedName>
</protein>
<dbReference type="Gene3D" id="3.10.10.10">
    <property type="entry name" value="HIV Type 1 Reverse Transcriptase, subunit A, domain 1"/>
    <property type="match status" value="1"/>
</dbReference>
<proteinExistence type="predicted"/>
<dbReference type="PANTHER" id="PTHR24559">
    <property type="entry name" value="TRANSPOSON TY3-I GAG-POL POLYPROTEIN"/>
    <property type="match status" value="1"/>
</dbReference>
<dbReference type="PANTHER" id="PTHR24559:SF436">
    <property type="entry name" value="RNA-DIRECTED DNA POLYMERASE HOMOLOG"/>
    <property type="match status" value="1"/>
</dbReference>
<evidence type="ECO:0000256" key="1">
    <source>
        <dbReference type="SAM" id="MobiDB-lite"/>
    </source>
</evidence>
<comment type="caution">
    <text evidence="2">The sequence shown here is derived from an EMBL/GenBank/DDBJ whole genome shotgun (WGS) entry which is preliminary data.</text>
</comment>
<dbReference type="Proteomes" id="UP000288805">
    <property type="component" value="Unassembled WGS sequence"/>
</dbReference>
<evidence type="ECO:0000313" key="3">
    <source>
        <dbReference type="Proteomes" id="UP000288805"/>
    </source>
</evidence>
<organism evidence="2 3">
    <name type="scientific">Vitis vinifera</name>
    <name type="common">Grape</name>
    <dbReference type="NCBI Taxonomy" id="29760"/>
    <lineage>
        <taxon>Eukaryota</taxon>
        <taxon>Viridiplantae</taxon>
        <taxon>Streptophyta</taxon>
        <taxon>Embryophyta</taxon>
        <taxon>Tracheophyta</taxon>
        <taxon>Spermatophyta</taxon>
        <taxon>Magnoliopsida</taxon>
        <taxon>eudicotyledons</taxon>
        <taxon>Gunneridae</taxon>
        <taxon>Pentapetalae</taxon>
        <taxon>rosids</taxon>
        <taxon>Vitales</taxon>
        <taxon>Vitaceae</taxon>
        <taxon>Viteae</taxon>
        <taxon>Vitis</taxon>
    </lineage>
</organism>
<dbReference type="InterPro" id="IPR043502">
    <property type="entry name" value="DNA/RNA_pol_sf"/>
</dbReference>